<feature type="compositionally biased region" description="Polar residues" evidence="1">
    <location>
        <begin position="326"/>
        <end position="350"/>
    </location>
</feature>
<gene>
    <name evidence="2" type="ORF">NDES1114_LOCUS31643</name>
</gene>
<dbReference type="EMBL" id="HBGF01047348">
    <property type="protein sequence ID" value="CAD9148756.1"/>
    <property type="molecule type" value="Transcribed_RNA"/>
</dbReference>
<protein>
    <submittedName>
        <fullName evidence="2">Uncharacterized protein</fullName>
    </submittedName>
</protein>
<feature type="compositionally biased region" description="Low complexity" evidence="1">
    <location>
        <begin position="272"/>
        <end position="282"/>
    </location>
</feature>
<feature type="compositionally biased region" description="Polar residues" evidence="1">
    <location>
        <begin position="135"/>
        <end position="148"/>
    </location>
</feature>
<evidence type="ECO:0000313" key="2">
    <source>
        <dbReference type="EMBL" id="CAD9148756.1"/>
    </source>
</evidence>
<feature type="region of interest" description="Disordered" evidence="1">
    <location>
        <begin position="1"/>
        <end position="409"/>
    </location>
</feature>
<accession>A0A7S1QV76</accession>
<proteinExistence type="predicted"/>
<reference evidence="2" key="1">
    <citation type="submission" date="2021-01" db="EMBL/GenBank/DDBJ databases">
        <authorList>
            <person name="Corre E."/>
            <person name="Pelletier E."/>
            <person name="Niang G."/>
            <person name="Scheremetjew M."/>
            <person name="Finn R."/>
            <person name="Kale V."/>
            <person name="Holt S."/>
            <person name="Cochrane G."/>
            <person name="Meng A."/>
            <person name="Brown T."/>
            <person name="Cohen L."/>
        </authorList>
    </citation>
    <scope>NUCLEOTIDE SEQUENCE</scope>
    <source>
        <strain evidence="2">CCAP 1951/1</strain>
    </source>
</reference>
<feature type="compositionally biased region" description="Basic and acidic residues" evidence="1">
    <location>
        <begin position="291"/>
        <end position="302"/>
    </location>
</feature>
<organism evidence="2">
    <name type="scientific">Neobodo designis</name>
    <name type="common">Flagellated protozoan</name>
    <name type="synonym">Bodo designis</name>
    <dbReference type="NCBI Taxonomy" id="312471"/>
    <lineage>
        <taxon>Eukaryota</taxon>
        <taxon>Discoba</taxon>
        <taxon>Euglenozoa</taxon>
        <taxon>Kinetoplastea</taxon>
        <taxon>Metakinetoplastina</taxon>
        <taxon>Neobodonida</taxon>
        <taxon>Neobodo</taxon>
    </lineage>
</organism>
<feature type="compositionally biased region" description="Pro residues" evidence="1">
    <location>
        <begin position="192"/>
        <end position="201"/>
    </location>
</feature>
<feature type="compositionally biased region" description="Polar residues" evidence="1">
    <location>
        <begin position="39"/>
        <end position="54"/>
    </location>
</feature>
<sequence>MGCATSTEQPVALPGPSHRTGGALTPPRRARSPAAAAATNNDADPFNSPTSSRFSGLPWRPASPRAAARAATPRSPVATPAQAPPRAAVGTPEAAATPAGITRADSQETQRSTDSVAPPTVASTGLPPSVREHTPQPQLLLTPRTSAPPTDGERTPGATSFLQEHVMMLPAPRTPTAPPSRNHSRQRSPIEAGPPIPPTPVSVPDGAITTVATTGGGDGEHSDGRASPDVMRPFLPLTGTSDHADHAHEPPSASVRPARPSDESELATVSTSPASFNPNPLAALPPLPPDAHPRAGTDEQHARHPMRSAPDTPAALHAYTRHHSPRSNVSGRATASMPTGGSRSSFTLNMSSRRASGTRGGSMGFSMSGSQSPRAALDGTEPGTPFGALPDNTLPPAASPNDNDLRPQP</sequence>
<feature type="compositionally biased region" description="Low complexity" evidence="1">
    <location>
        <begin position="60"/>
        <end position="81"/>
    </location>
</feature>
<dbReference type="AlphaFoldDB" id="A0A7S1QV76"/>
<feature type="compositionally biased region" description="Low complexity" evidence="1">
    <location>
        <begin position="202"/>
        <end position="213"/>
    </location>
</feature>
<name>A0A7S1QV76_NEODS</name>
<evidence type="ECO:0000256" key="1">
    <source>
        <dbReference type="SAM" id="MobiDB-lite"/>
    </source>
</evidence>